<dbReference type="AlphaFoldDB" id="A0A4Z2F7X0"/>
<gene>
    <name evidence="1" type="ORF">EYF80_052517</name>
</gene>
<keyword evidence="2" id="KW-1185">Reference proteome</keyword>
<name>A0A4Z2F7X0_9TELE</name>
<protein>
    <submittedName>
        <fullName evidence="1">Uncharacterized protein</fullName>
    </submittedName>
</protein>
<dbReference type="EMBL" id="SRLO01001503">
    <property type="protein sequence ID" value="TNN37316.1"/>
    <property type="molecule type" value="Genomic_DNA"/>
</dbReference>
<accession>A0A4Z2F7X0</accession>
<evidence type="ECO:0000313" key="1">
    <source>
        <dbReference type="EMBL" id="TNN37316.1"/>
    </source>
</evidence>
<evidence type="ECO:0000313" key="2">
    <source>
        <dbReference type="Proteomes" id="UP000314294"/>
    </source>
</evidence>
<organism evidence="1 2">
    <name type="scientific">Liparis tanakae</name>
    <name type="common">Tanaka's snailfish</name>
    <dbReference type="NCBI Taxonomy" id="230148"/>
    <lineage>
        <taxon>Eukaryota</taxon>
        <taxon>Metazoa</taxon>
        <taxon>Chordata</taxon>
        <taxon>Craniata</taxon>
        <taxon>Vertebrata</taxon>
        <taxon>Euteleostomi</taxon>
        <taxon>Actinopterygii</taxon>
        <taxon>Neopterygii</taxon>
        <taxon>Teleostei</taxon>
        <taxon>Neoteleostei</taxon>
        <taxon>Acanthomorphata</taxon>
        <taxon>Eupercaria</taxon>
        <taxon>Perciformes</taxon>
        <taxon>Cottioidei</taxon>
        <taxon>Cottales</taxon>
        <taxon>Liparidae</taxon>
        <taxon>Liparis</taxon>
    </lineage>
</organism>
<proteinExistence type="predicted"/>
<reference evidence="1 2" key="1">
    <citation type="submission" date="2019-03" db="EMBL/GenBank/DDBJ databases">
        <title>First draft genome of Liparis tanakae, snailfish: a comprehensive survey of snailfish specific genes.</title>
        <authorList>
            <person name="Kim W."/>
            <person name="Song I."/>
            <person name="Jeong J.-H."/>
            <person name="Kim D."/>
            <person name="Kim S."/>
            <person name="Ryu S."/>
            <person name="Song J.Y."/>
            <person name="Lee S.K."/>
        </authorList>
    </citation>
    <scope>NUCLEOTIDE SEQUENCE [LARGE SCALE GENOMIC DNA]</scope>
    <source>
        <tissue evidence="1">Muscle</tissue>
    </source>
</reference>
<dbReference type="Proteomes" id="UP000314294">
    <property type="component" value="Unassembled WGS sequence"/>
</dbReference>
<sequence length="85" mass="9299">MSMTAPSHLEVGRVHSQLEGVLLAESIQAGLQVIDLVHGQSDSGHDVLSVVLNGRRVGTQVWPVLEVDLGLRIDHEQPAEEERTR</sequence>
<comment type="caution">
    <text evidence="1">The sequence shown here is derived from an EMBL/GenBank/DDBJ whole genome shotgun (WGS) entry which is preliminary data.</text>
</comment>